<name>A0A0B7BWX7_9EUPU</name>
<proteinExistence type="predicted"/>
<gene>
    <name evidence="1" type="primary">ORF213095</name>
</gene>
<sequence>MSFEVSTGSSEHLKSDQFVSTLFKTIKDGSNKSSVDSVRLNSDESTFSRHFI</sequence>
<dbReference type="EMBL" id="HACG01049830">
    <property type="protein sequence ID" value="CEK96695.1"/>
    <property type="molecule type" value="Transcribed_RNA"/>
</dbReference>
<evidence type="ECO:0000313" key="1">
    <source>
        <dbReference type="EMBL" id="CEK96695.1"/>
    </source>
</evidence>
<feature type="non-terminal residue" evidence="1">
    <location>
        <position position="52"/>
    </location>
</feature>
<organism evidence="1">
    <name type="scientific">Arion vulgaris</name>
    <dbReference type="NCBI Taxonomy" id="1028688"/>
    <lineage>
        <taxon>Eukaryota</taxon>
        <taxon>Metazoa</taxon>
        <taxon>Spiralia</taxon>
        <taxon>Lophotrochozoa</taxon>
        <taxon>Mollusca</taxon>
        <taxon>Gastropoda</taxon>
        <taxon>Heterobranchia</taxon>
        <taxon>Euthyneura</taxon>
        <taxon>Panpulmonata</taxon>
        <taxon>Eupulmonata</taxon>
        <taxon>Stylommatophora</taxon>
        <taxon>Helicina</taxon>
        <taxon>Arionoidea</taxon>
        <taxon>Arionidae</taxon>
        <taxon>Arion</taxon>
    </lineage>
</organism>
<reference evidence="1" key="1">
    <citation type="submission" date="2014-12" db="EMBL/GenBank/DDBJ databases">
        <title>Insight into the proteome of Arion vulgaris.</title>
        <authorList>
            <person name="Aradska J."/>
            <person name="Bulat T."/>
            <person name="Smidak R."/>
            <person name="Sarate P."/>
            <person name="Gangsoo J."/>
            <person name="Sialana F."/>
            <person name="Bilban M."/>
            <person name="Lubec G."/>
        </authorList>
    </citation>
    <scope>NUCLEOTIDE SEQUENCE</scope>
    <source>
        <tissue evidence="1">Skin</tissue>
    </source>
</reference>
<accession>A0A0B7BWX7</accession>
<dbReference type="AlphaFoldDB" id="A0A0B7BWX7"/>
<protein>
    <submittedName>
        <fullName evidence="1">Uncharacterized protein</fullName>
    </submittedName>
</protein>